<organism evidence="7 8">
    <name type="scientific">Clostridium tarantellae</name>
    <dbReference type="NCBI Taxonomy" id="39493"/>
    <lineage>
        <taxon>Bacteria</taxon>
        <taxon>Bacillati</taxon>
        <taxon>Bacillota</taxon>
        <taxon>Clostridia</taxon>
        <taxon>Eubacteriales</taxon>
        <taxon>Clostridiaceae</taxon>
        <taxon>Clostridium</taxon>
    </lineage>
</organism>
<dbReference type="GO" id="GO:0030983">
    <property type="term" value="F:mismatched DNA binding"/>
    <property type="evidence" value="ECO:0007669"/>
    <property type="project" value="InterPro"/>
</dbReference>
<feature type="domain" description="DNA mismatch repair protein S5" evidence="6">
    <location>
        <begin position="209"/>
        <end position="327"/>
    </location>
</feature>
<dbReference type="Gene3D" id="3.30.1370.100">
    <property type="entry name" value="MutL, C-terminal domain, regulatory subdomain"/>
    <property type="match status" value="1"/>
</dbReference>
<feature type="domain" description="MutL C-terminal dimerisation" evidence="5">
    <location>
        <begin position="447"/>
        <end position="589"/>
    </location>
</feature>
<gene>
    <name evidence="4 7" type="primary">mutL</name>
    <name evidence="7" type="ORF">GBZ86_09230</name>
</gene>
<keyword evidence="7" id="KW-0378">Hydrolase</keyword>
<dbReference type="InterPro" id="IPR013507">
    <property type="entry name" value="DNA_mismatch_S5_2-like"/>
</dbReference>
<dbReference type="GO" id="GO:0004519">
    <property type="term" value="F:endonuclease activity"/>
    <property type="evidence" value="ECO:0007669"/>
    <property type="project" value="UniProtKB-KW"/>
</dbReference>
<comment type="caution">
    <text evidence="7">The sequence shown here is derived from an EMBL/GenBank/DDBJ whole genome shotgun (WGS) entry which is preliminary data.</text>
</comment>
<dbReference type="Gene3D" id="3.30.1540.20">
    <property type="entry name" value="MutL, C-terminal domain, dimerisation subdomain"/>
    <property type="match status" value="1"/>
</dbReference>
<dbReference type="AlphaFoldDB" id="A0A6I1MLQ0"/>
<keyword evidence="8" id="KW-1185">Reference proteome</keyword>
<dbReference type="Gene3D" id="3.30.230.10">
    <property type="match status" value="1"/>
</dbReference>
<dbReference type="SUPFAM" id="SSF55874">
    <property type="entry name" value="ATPase domain of HSP90 chaperone/DNA topoisomerase II/histidine kinase"/>
    <property type="match status" value="1"/>
</dbReference>
<dbReference type="PANTHER" id="PTHR10073:SF12">
    <property type="entry name" value="DNA MISMATCH REPAIR PROTEIN MLH1"/>
    <property type="match status" value="1"/>
</dbReference>
<dbReference type="EMBL" id="WHJC01000126">
    <property type="protein sequence ID" value="MPQ43940.1"/>
    <property type="molecule type" value="Genomic_DNA"/>
</dbReference>
<evidence type="ECO:0000256" key="4">
    <source>
        <dbReference type="HAMAP-Rule" id="MF_00149"/>
    </source>
</evidence>
<dbReference type="FunFam" id="3.30.565.10:FF:000003">
    <property type="entry name" value="DNA mismatch repair endonuclease MutL"/>
    <property type="match status" value="1"/>
</dbReference>
<comment type="function">
    <text evidence="4">This protein is involved in the repair of mismatches in DNA. It is required for dam-dependent methyl-directed DNA mismatch repair. May act as a 'molecular matchmaker', a protein that promotes the formation of a stable complex between two or more DNA-binding proteins in an ATP-dependent manner without itself being part of a final effector complex.</text>
</comment>
<dbReference type="InterPro" id="IPR002099">
    <property type="entry name" value="MutL/Mlh/PMS"/>
</dbReference>
<dbReference type="InterPro" id="IPR042120">
    <property type="entry name" value="MutL_C_dimsub"/>
</dbReference>
<dbReference type="InterPro" id="IPR036890">
    <property type="entry name" value="HATPase_C_sf"/>
</dbReference>
<dbReference type="InterPro" id="IPR014790">
    <property type="entry name" value="MutL_C"/>
</dbReference>
<sequence length="633" mass="72466">MNRINVLTMETANKIAAGEVVERPSSVVKELIENSLDAKCKNITIEIREGGESLIKIIDDGIGIHPDDIKKAFSAHATSKIKNVDDIFSINTLGFRGEALPSIASISKVFLKSKIFNEPIGKEIRLLGGIEESFKDSAISKGTQIEVMELFFNVPARKKFLKSVSREGAIINDIVSRIALANPEVSFQLFNNSKKTVHTYGNGKLIDAIRSIYGKSTAENLIYFEKHEDTVSIYGYIGNDSLSRGSRNNQSLFVNKRYVKNRTITVAVENAYKSFNTSNKFPFYVLFIEVYPELIDVNIHPTKSDIKFKDERVVFKCVFDAIHEALREEVKDNFNINPLNEEEKKIVYKELEEVTQFSLNEEINKLDGLKESIASNKNFFNDFQQLNKEEKESIFSNKEVLGKNEREEIEIPLDLSYRQPNTNDYKREENEDKTNKEEIAKFPKLKVIGQFNKTYILAEKEEILYLIDQHAAHEKILFEKYLNTIENSKVEIQPLIVPLVLDLSLNDFIFYEENKDIFEKAGFIIEDFGNNSIRISEVPYFLGKLNAKSLFLSILDNVKNLGTGKTREVKYNKIATLACKAAVKANDTLSILEMESLIEELRYIEDPFHCPHGRPTIIKFTSYELDKKFKRIL</sequence>
<dbReference type="CDD" id="cd00782">
    <property type="entry name" value="MutL_Trans"/>
    <property type="match status" value="1"/>
</dbReference>
<dbReference type="Proteomes" id="UP000430345">
    <property type="component" value="Unassembled WGS sequence"/>
</dbReference>
<dbReference type="RefSeq" id="WP_152889968.1">
    <property type="nucleotide sequence ID" value="NZ_WHJC01000126.1"/>
</dbReference>
<evidence type="ECO:0000256" key="2">
    <source>
        <dbReference type="ARBA" id="ARBA00022763"/>
    </source>
</evidence>
<evidence type="ECO:0000313" key="8">
    <source>
        <dbReference type="Proteomes" id="UP000430345"/>
    </source>
</evidence>
<dbReference type="InterPro" id="IPR014721">
    <property type="entry name" value="Ribsml_uS5_D2-typ_fold_subgr"/>
</dbReference>
<dbReference type="InterPro" id="IPR038973">
    <property type="entry name" value="MutL/Mlh/Pms-like"/>
</dbReference>
<dbReference type="InterPro" id="IPR014762">
    <property type="entry name" value="DNA_mismatch_repair_CS"/>
</dbReference>
<evidence type="ECO:0000259" key="5">
    <source>
        <dbReference type="SMART" id="SM00853"/>
    </source>
</evidence>
<dbReference type="SUPFAM" id="SSF118116">
    <property type="entry name" value="DNA mismatch repair protein MutL"/>
    <property type="match status" value="1"/>
</dbReference>
<dbReference type="SMART" id="SM00853">
    <property type="entry name" value="MutL_C"/>
    <property type="match status" value="1"/>
</dbReference>
<keyword evidence="7" id="KW-0540">Nuclease</keyword>
<dbReference type="NCBIfam" id="TIGR00585">
    <property type="entry name" value="mutl"/>
    <property type="match status" value="1"/>
</dbReference>
<dbReference type="SMART" id="SM01340">
    <property type="entry name" value="DNA_mis_repair"/>
    <property type="match status" value="1"/>
</dbReference>
<dbReference type="CDD" id="cd16926">
    <property type="entry name" value="HATPase_MutL-MLH-PMS-like"/>
    <property type="match status" value="1"/>
</dbReference>
<comment type="similarity">
    <text evidence="1 4">Belongs to the DNA mismatch repair MutL/HexB family.</text>
</comment>
<dbReference type="Gene3D" id="3.30.565.10">
    <property type="entry name" value="Histidine kinase-like ATPase, C-terminal domain"/>
    <property type="match status" value="1"/>
</dbReference>
<dbReference type="GO" id="GO:0016887">
    <property type="term" value="F:ATP hydrolysis activity"/>
    <property type="evidence" value="ECO:0007669"/>
    <property type="project" value="InterPro"/>
</dbReference>
<dbReference type="GO" id="GO:0005524">
    <property type="term" value="F:ATP binding"/>
    <property type="evidence" value="ECO:0007669"/>
    <property type="project" value="InterPro"/>
</dbReference>
<dbReference type="Pfam" id="PF01119">
    <property type="entry name" value="DNA_mis_repair"/>
    <property type="match status" value="1"/>
</dbReference>
<evidence type="ECO:0000259" key="6">
    <source>
        <dbReference type="SMART" id="SM01340"/>
    </source>
</evidence>
<dbReference type="InterPro" id="IPR020667">
    <property type="entry name" value="DNA_mismatch_repair_MutL"/>
</dbReference>
<evidence type="ECO:0000256" key="1">
    <source>
        <dbReference type="ARBA" id="ARBA00006082"/>
    </source>
</evidence>
<name>A0A6I1MLQ0_9CLOT</name>
<dbReference type="PANTHER" id="PTHR10073">
    <property type="entry name" value="DNA MISMATCH REPAIR PROTEIN MLH, PMS, MUTL"/>
    <property type="match status" value="1"/>
</dbReference>
<evidence type="ECO:0000256" key="3">
    <source>
        <dbReference type="ARBA" id="ARBA00023204"/>
    </source>
</evidence>
<evidence type="ECO:0000313" key="7">
    <source>
        <dbReference type="EMBL" id="MPQ43940.1"/>
    </source>
</evidence>
<dbReference type="Pfam" id="PF08676">
    <property type="entry name" value="MutL_C"/>
    <property type="match status" value="1"/>
</dbReference>
<dbReference type="HAMAP" id="MF_00149">
    <property type="entry name" value="DNA_mis_repair"/>
    <property type="match status" value="1"/>
</dbReference>
<keyword evidence="2 4" id="KW-0227">DNA damage</keyword>
<dbReference type="OrthoDB" id="9763467at2"/>
<dbReference type="GO" id="GO:0032300">
    <property type="term" value="C:mismatch repair complex"/>
    <property type="evidence" value="ECO:0007669"/>
    <property type="project" value="InterPro"/>
</dbReference>
<keyword evidence="7" id="KW-0255">Endonuclease</keyword>
<accession>A0A6I1MLQ0</accession>
<dbReference type="InterPro" id="IPR037198">
    <property type="entry name" value="MutL_C_sf"/>
</dbReference>
<dbReference type="GO" id="GO:0140664">
    <property type="term" value="F:ATP-dependent DNA damage sensor activity"/>
    <property type="evidence" value="ECO:0007669"/>
    <property type="project" value="InterPro"/>
</dbReference>
<keyword evidence="3 4" id="KW-0234">DNA repair</keyword>
<dbReference type="Pfam" id="PF13589">
    <property type="entry name" value="HATPase_c_3"/>
    <property type="match status" value="1"/>
</dbReference>
<dbReference type="PROSITE" id="PS00058">
    <property type="entry name" value="DNA_MISMATCH_REPAIR_1"/>
    <property type="match status" value="1"/>
</dbReference>
<dbReference type="InterPro" id="IPR042121">
    <property type="entry name" value="MutL_C_regsub"/>
</dbReference>
<dbReference type="SUPFAM" id="SSF54211">
    <property type="entry name" value="Ribosomal protein S5 domain 2-like"/>
    <property type="match status" value="1"/>
</dbReference>
<reference evidence="7 8" key="1">
    <citation type="submission" date="2019-10" db="EMBL/GenBank/DDBJ databases">
        <title>The Genome Sequence of Clostridium tarantellae Isolated from Fish Brain.</title>
        <authorList>
            <person name="Bano L."/>
            <person name="Kiel M."/>
            <person name="Sales G."/>
            <person name="Doxey A.C."/>
            <person name="Mansfield M.J."/>
            <person name="Schiavone M."/>
            <person name="Rossetto O."/>
            <person name="Pirazzini M."/>
            <person name="Dobrindt U."/>
            <person name="Montecucco C."/>
        </authorList>
    </citation>
    <scope>NUCLEOTIDE SEQUENCE [LARGE SCALE GENOMIC DNA]</scope>
    <source>
        <strain evidence="7 8">DSM 3997</strain>
    </source>
</reference>
<protein>
    <recommendedName>
        <fullName evidence="4">DNA mismatch repair protein MutL</fullName>
    </recommendedName>
</protein>
<dbReference type="InterPro" id="IPR020568">
    <property type="entry name" value="Ribosomal_Su5_D2-typ_SF"/>
</dbReference>
<proteinExistence type="inferred from homology"/>
<dbReference type="GO" id="GO:0006298">
    <property type="term" value="P:mismatch repair"/>
    <property type="evidence" value="ECO:0007669"/>
    <property type="project" value="UniProtKB-UniRule"/>
</dbReference>